<keyword evidence="11" id="KW-1185">Reference proteome</keyword>
<accession>A0A9C7Q4X6</accession>
<evidence type="ECO:0000256" key="8">
    <source>
        <dbReference type="HAMAP-Rule" id="MF_03157"/>
    </source>
</evidence>
<dbReference type="GO" id="GO:0110051">
    <property type="term" value="P:metabolite repair"/>
    <property type="evidence" value="ECO:0007669"/>
    <property type="project" value="TreeGrafter"/>
</dbReference>
<dbReference type="Gene3D" id="3.40.1190.20">
    <property type="match status" value="1"/>
</dbReference>
<evidence type="ECO:0000256" key="1">
    <source>
        <dbReference type="ARBA" id="ARBA00022553"/>
    </source>
</evidence>
<evidence type="ECO:0000256" key="7">
    <source>
        <dbReference type="ARBA" id="ARBA00047472"/>
    </source>
</evidence>
<dbReference type="GO" id="GO:0046496">
    <property type="term" value="P:nicotinamide nucleotide metabolic process"/>
    <property type="evidence" value="ECO:0007669"/>
    <property type="project" value="UniProtKB-UniRule"/>
</dbReference>
<name>A0A9C7Q4X6_9RHOD</name>
<comment type="catalytic activity">
    <reaction evidence="8">
        <text>(6S)-NADHX + ATP = ADP + phosphate + NADH + H(+)</text>
        <dbReference type="Rhea" id="RHEA:19017"/>
        <dbReference type="ChEBI" id="CHEBI:15378"/>
        <dbReference type="ChEBI" id="CHEBI:30616"/>
        <dbReference type="ChEBI" id="CHEBI:43474"/>
        <dbReference type="ChEBI" id="CHEBI:57945"/>
        <dbReference type="ChEBI" id="CHEBI:64074"/>
        <dbReference type="ChEBI" id="CHEBI:456216"/>
        <dbReference type="EC" id="4.2.1.93"/>
    </reaction>
</comment>
<dbReference type="GO" id="GO:0005524">
    <property type="term" value="F:ATP binding"/>
    <property type="evidence" value="ECO:0007669"/>
    <property type="project" value="UniProtKB-KW"/>
</dbReference>
<dbReference type="SUPFAM" id="SSF53613">
    <property type="entry name" value="Ribokinase-like"/>
    <property type="match status" value="1"/>
</dbReference>
<dbReference type="InterPro" id="IPR000631">
    <property type="entry name" value="CARKD"/>
</dbReference>
<dbReference type="AlphaFoldDB" id="A0A9C7Q4X6"/>
<keyword evidence="4" id="KW-0521">NADP</keyword>
<comment type="cofactor">
    <cofactor evidence="8">
        <name>Mg(2+)</name>
        <dbReference type="ChEBI" id="CHEBI:18420"/>
    </cofactor>
</comment>
<evidence type="ECO:0000256" key="2">
    <source>
        <dbReference type="ARBA" id="ARBA00022741"/>
    </source>
</evidence>
<evidence type="ECO:0000313" key="10">
    <source>
        <dbReference type="EMBL" id="GJQ15795.1"/>
    </source>
</evidence>
<comment type="catalytic activity">
    <reaction evidence="7 8">
        <text>(6S)-NADPHX + ATP = ADP + phosphate + NADPH + H(+)</text>
        <dbReference type="Rhea" id="RHEA:32231"/>
        <dbReference type="ChEBI" id="CHEBI:15378"/>
        <dbReference type="ChEBI" id="CHEBI:30616"/>
        <dbReference type="ChEBI" id="CHEBI:43474"/>
        <dbReference type="ChEBI" id="CHEBI:57783"/>
        <dbReference type="ChEBI" id="CHEBI:64076"/>
        <dbReference type="ChEBI" id="CHEBI:456216"/>
        <dbReference type="EC" id="4.2.1.93"/>
    </reaction>
</comment>
<keyword evidence="2 8" id="KW-0547">Nucleotide-binding</keyword>
<dbReference type="Pfam" id="PF01256">
    <property type="entry name" value="Carb_kinase"/>
    <property type="match status" value="1"/>
</dbReference>
<keyword evidence="5 8" id="KW-0520">NAD</keyword>
<dbReference type="NCBIfam" id="TIGR00196">
    <property type="entry name" value="yjeF_cterm"/>
    <property type="match status" value="1"/>
</dbReference>
<organism evidence="10 11">
    <name type="scientific">Galdieria partita</name>
    <dbReference type="NCBI Taxonomy" id="83374"/>
    <lineage>
        <taxon>Eukaryota</taxon>
        <taxon>Rhodophyta</taxon>
        <taxon>Bangiophyceae</taxon>
        <taxon>Galdieriales</taxon>
        <taxon>Galdieriaceae</taxon>
        <taxon>Galdieria</taxon>
    </lineage>
</organism>
<proteinExistence type="inferred from homology"/>
<comment type="similarity">
    <text evidence="8">Belongs to the NnrD/CARKD family.</text>
</comment>
<evidence type="ECO:0000256" key="5">
    <source>
        <dbReference type="ARBA" id="ARBA00023027"/>
    </source>
</evidence>
<comment type="caution">
    <text evidence="10">The sequence shown here is derived from an EMBL/GenBank/DDBJ whole genome shotgun (WGS) entry which is preliminary data.</text>
</comment>
<dbReference type="PANTHER" id="PTHR12592:SF0">
    <property type="entry name" value="ATP-DEPENDENT (S)-NAD(P)H-HYDRATE DEHYDRATASE"/>
    <property type="match status" value="1"/>
</dbReference>
<dbReference type="Proteomes" id="UP001061958">
    <property type="component" value="Unassembled WGS sequence"/>
</dbReference>
<dbReference type="HAMAP" id="MF_01965">
    <property type="entry name" value="NADHX_dehydratase"/>
    <property type="match status" value="1"/>
</dbReference>
<evidence type="ECO:0000313" key="11">
    <source>
        <dbReference type="Proteomes" id="UP001061958"/>
    </source>
</evidence>
<feature type="binding site" evidence="8">
    <location>
        <position position="185"/>
    </location>
    <ligand>
        <name>(6S)-NADPHX</name>
        <dbReference type="ChEBI" id="CHEBI:64076"/>
    </ligand>
</feature>
<dbReference type="PROSITE" id="PS01050">
    <property type="entry name" value="YJEF_C_2"/>
    <property type="match status" value="1"/>
</dbReference>
<evidence type="ECO:0000256" key="4">
    <source>
        <dbReference type="ARBA" id="ARBA00022857"/>
    </source>
</evidence>
<feature type="binding site" evidence="8">
    <location>
        <begin position="299"/>
        <end position="308"/>
    </location>
    <ligand>
        <name>ATP</name>
        <dbReference type="ChEBI" id="CHEBI:30616"/>
    </ligand>
</feature>
<dbReference type="PANTHER" id="PTHR12592">
    <property type="entry name" value="ATP-DEPENDENT (S)-NAD(P)H-HYDRATE DEHYDRATASE FAMILY MEMBER"/>
    <property type="match status" value="1"/>
</dbReference>
<dbReference type="EMBL" id="BQMJ01000074">
    <property type="protein sequence ID" value="GJQ15795.1"/>
    <property type="molecule type" value="Genomic_DNA"/>
</dbReference>
<reference evidence="10" key="1">
    <citation type="journal article" date="2022" name="Proc. Natl. Acad. Sci. U.S.A.">
        <title>Life cycle and functional genomics of the unicellular red alga Galdieria for elucidating algal and plant evolution and industrial use.</title>
        <authorList>
            <person name="Hirooka S."/>
            <person name="Itabashi T."/>
            <person name="Ichinose T.M."/>
            <person name="Onuma R."/>
            <person name="Fujiwara T."/>
            <person name="Yamashita S."/>
            <person name="Jong L.W."/>
            <person name="Tomita R."/>
            <person name="Iwane A.H."/>
            <person name="Miyagishima S.Y."/>
        </authorList>
    </citation>
    <scope>NUCLEOTIDE SEQUENCE</scope>
    <source>
        <strain evidence="10">NBRC 102759</strain>
    </source>
</reference>
<evidence type="ECO:0000259" key="9">
    <source>
        <dbReference type="PROSITE" id="PS51383"/>
    </source>
</evidence>
<reference evidence="10" key="2">
    <citation type="submission" date="2022-01" db="EMBL/GenBank/DDBJ databases">
        <authorList>
            <person name="Hirooka S."/>
            <person name="Miyagishima S.Y."/>
        </authorList>
    </citation>
    <scope>NUCLEOTIDE SEQUENCE</scope>
    <source>
        <strain evidence="10">NBRC 102759</strain>
    </source>
</reference>
<dbReference type="EC" id="4.2.1.93" evidence="8"/>
<protein>
    <recommendedName>
        <fullName evidence="8">ATP-dependent (S)-NAD(P)H-hydrate dehydratase</fullName>
        <ecNumber evidence="8">4.2.1.93</ecNumber>
    </recommendedName>
    <alternativeName>
        <fullName evidence="8">ATP-dependent NAD(P)HX dehydratase</fullName>
    </alternativeName>
</protein>
<dbReference type="OrthoDB" id="8110916at2759"/>
<comment type="function">
    <text evidence="8">Catalyzes the dehydration of the S-form of NAD(P)HX at the expense of ATP, which is converted to ADP. Together with NAD(P)HX epimerase, which catalyzes the epimerization of the S- and R-forms, the enzyme allows the repair of both epimers of NAD(P)HX, a damaged form of NAD(P)H that is a result of enzymatic or heat-dependent hydration.</text>
</comment>
<feature type="binding site" evidence="8">
    <location>
        <position position="309"/>
    </location>
    <ligand>
        <name>(6S)-NADPHX</name>
        <dbReference type="ChEBI" id="CHEBI:64076"/>
    </ligand>
</feature>
<dbReference type="InterPro" id="IPR029056">
    <property type="entry name" value="Ribokinase-like"/>
</dbReference>
<keyword evidence="1 8" id="KW-0597">Phosphoprotein</keyword>
<dbReference type="GO" id="GO:0047453">
    <property type="term" value="F:ATP-dependent NAD(P)H-hydrate dehydratase activity"/>
    <property type="evidence" value="ECO:0007669"/>
    <property type="project" value="UniProtKB-UniRule"/>
</dbReference>
<feature type="domain" description="YjeF C-terminal" evidence="9">
    <location>
        <begin position="73"/>
        <end position="376"/>
    </location>
</feature>
<dbReference type="PROSITE" id="PS51383">
    <property type="entry name" value="YJEF_C_3"/>
    <property type="match status" value="1"/>
</dbReference>
<dbReference type="CDD" id="cd01171">
    <property type="entry name" value="YXKO-related"/>
    <property type="match status" value="1"/>
</dbReference>
<feature type="binding site" evidence="8">
    <location>
        <begin position="239"/>
        <end position="245"/>
    </location>
    <ligand>
        <name>(6S)-NADPHX</name>
        <dbReference type="ChEBI" id="CHEBI:64076"/>
    </ligand>
</feature>
<dbReference type="FunFam" id="3.40.1190.20:FF:000023">
    <property type="entry name" value="ATP-dependent (S)-NAD(P)H-hydrate dehydratase"/>
    <property type="match status" value="1"/>
</dbReference>
<gene>
    <name evidence="10" type="ORF">GpartN1_g7586.t1</name>
</gene>
<keyword evidence="3 8" id="KW-0067">ATP-binding</keyword>
<evidence type="ECO:0000256" key="6">
    <source>
        <dbReference type="ARBA" id="ARBA00023239"/>
    </source>
</evidence>
<keyword evidence="6 8" id="KW-0456">Lyase</keyword>
<dbReference type="InterPro" id="IPR017953">
    <property type="entry name" value="Carbohydrate_kinase_pred_CS"/>
</dbReference>
<sequence length="382" mass="42551">MIWRFGFCYNTLLRNGKDASKSIKAVLWQVGKRHSQNSVYSYPLRTIAYRRTPMQVATLDQEEQFVKAIPLKWPEFVKDILPTLNPEKHKGQCGRVAVIGGSFEYTGAPYFSAISSLRAGVDMAHVFCEDSAAIPIKTYSPELIVHPILTTFPKLDKTVEETAEYIASRVTEWLSSLHCVVIGPGLGRNTLILETVAHIIEEVTKRRIPLVIDADGLYLVSVKTEMLRNVTSPVILTPNRVEFNRLTRAFEIDDTSDAESLLKTLAKSVCPGAIIVQKGLNDLIAAAFSNVVVHCGEQGSLRRCGGQGDVLSGLMAAFSAWMQLNSNLTTPSEWFIPVYSACAMTRRCSLQAFKKKQRSMLTTDIIEEIWKEFNAVFPLSSL</sequence>
<evidence type="ECO:0000256" key="3">
    <source>
        <dbReference type="ARBA" id="ARBA00022840"/>
    </source>
</evidence>
<feature type="binding site" evidence="8">
    <location>
        <begin position="278"/>
        <end position="282"/>
    </location>
    <ligand>
        <name>ATP</name>
        <dbReference type="ChEBI" id="CHEBI:30616"/>
    </ligand>
</feature>